<evidence type="ECO:0000256" key="2">
    <source>
        <dbReference type="ARBA" id="ARBA00022490"/>
    </source>
</evidence>
<dbReference type="Proteomes" id="UP001241656">
    <property type="component" value="Chromosome"/>
</dbReference>
<dbReference type="EMBL" id="CP124855">
    <property type="protein sequence ID" value="WHF52902.1"/>
    <property type="molecule type" value="Genomic_DNA"/>
</dbReference>
<keyword evidence="7 9" id="KW-0067">ATP-binding</keyword>
<dbReference type="InterPro" id="IPR000890">
    <property type="entry name" value="Aliphatic_acid_kin_short-chain"/>
</dbReference>
<dbReference type="EC" id="2.7.2.1" evidence="9"/>
<dbReference type="HAMAP" id="MF_00020">
    <property type="entry name" value="Acetate_kinase"/>
    <property type="match status" value="1"/>
</dbReference>
<evidence type="ECO:0000256" key="1">
    <source>
        <dbReference type="ARBA" id="ARBA00008748"/>
    </source>
</evidence>
<comment type="subunit">
    <text evidence="9">Homodimer.</text>
</comment>
<keyword evidence="6 9" id="KW-0418">Kinase</keyword>
<feature type="binding site" evidence="9">
    <location>
        <position position="375"/>
    </location>
    <ligand>
        <name>Mg(2+)</name>
        <dbReference type="ChEBI" id="CHEBI:18420"/>
    </ligand>
</feature>
<dbReference type="PROSITE" id="PS01076">
    <property type="entry name" value="ACETATE_KINASE_2"/>
    <property type="match status" value="1"/>
</dbReference>
<feature type="binding site" evidence="9">
    <location>
        <position position="87"/>
    </location>
    <ligand>
        <name>substrate</name>
    </ligand>
</feature>
<sequence length="388" mass="43416">MILSVNGGSSSIKFSLYRIQKPLEQVLFGAIENIGTENTQLNFTVVADPQKKSWTIEAKDHGQAANYLINWLEQQQDFASVKAIGHRIVHGMAYTEPEIITDDLLNELKKISAFDPEHLPEEIMLIEIFKKRYPAMKQIACFDTAFHTSMPRIAKLLTLPRRYYEMGIRRYGFHGISYTYLMSELERLTDEETAKSKIILAHLGSGASLAAVKNGKSLDTSMGFTPTSGLPMSTRTGDLDPGVSWYLMKYENLSAKGFNHLINKESGLLGISETSGDMRQLMDIEETDSRAAEAIDLFSYQTKKWIGSFAAVLEGLDVLVFSGGIGEHAPEVRCKICDGLEFLGIELDEINNMNNRTIISREKSKVKVFVIPTNEELMIAKLVNSLLN</sequence>
<evidence type="ECO:0000256" key="8">
    <source>
        <dbReference type="ARBA" id="ARBA00022842"/>
    </source>
</evidence>
<evidence type="ECO:0000313" key="11">
    <source>
        <dbReference type="EMBL" id="WHF52902.1"/>
    </source>
</evidence>
<name>A0ABY8RHT5_9FLAO</name>
<evidence type="ECO:0000256" key="10">
    <source>
        <dbReference type="RuleBase" id="RU003835"/>
    </source>
</evidence>
<feature type="active site" description="Proton donor/acceptor" evidence="9">
    <location>
        <position position="143"/>
    </location>
</feature>
<evidence type="ECO:0000256" key="9">
    <source>
        <dbReference type="HAMAP-Rule" id="MF_00020"/>
    </source>
</evidence>
<accession>A0ABY8RHT5</accession>
<dbReference type="Pfam" id="PF00871">
    <property type="entry name" value="Acetate_kinase"/>
    <property type="match status" value="1"/>
</dbReference>
<keyword evidence="5 9" id="KW-0547">Nucleotide-binding</keyword>
<comment type="similarity">
    <text evidence="1 9 10">Belongs to the acetokinase family.</text>
</comment>
<gene>
    <name evidence="9" type="primary">ackA</name>
    <name evidence="11" type="ORF">QGN23_06375</name>
</gene>
<comment type="catalytic activity">
    <reaction evidence="9">
        <text>acetate + ATP = acetyl phosphate + ADP</text>
        <dbReference type="Rhea" id="RHEA:11352"/>
        <dbReference type="ChEBI" id="CHEBI:22191"/>
        <dbReference type="ChEBI" id="CHEBI:30089"/>
        <dbReference type="ChEBI" id="CHEBI:30616"/>
        <dbReference type="ChEBI" id="CHEBI:456216"/>
        <dbReference type="EC" id="2.7.2.1"/>
    </reaction>
</comment>
<organism evidence="11 12">
    <name type="scientific">Chryseobacterium gotjawalense</name>
    <dbReference type="NCBI Taxonomy" id="3042315"/>
    <lineage>
        <taxon>Bacteria</taxon>
        <taxon>Pseudomonadati</taxon>
        <taxon>Bacteroidota</taxon>
        <taxon>Flavobacteriia</taxon>
        <taxon>Flavobacteriales</taxon>
        <taxon>Weeksellaceae</taxon>
        <taxon>Chryseobacterium group</taxon>
        <taxon>Chryseobacterium</taxon>
    </lineage>
</organism>
<dbReference type="PIRSF" id="PIRSF000722">
    <property type="entry name" value="Acetate_prop_kin"/>
    <property type="match status" value="1"/>
</dbReference>
<dbReference type="InterPro" id="IPR023865">
    <property type="entry name" value="Aliphatic_acid_kinase_CS"/>
</dbReference>
<dbReference type="Gene3D" id="3.30.420.40">
    <property type="match status" value="2"/>
</dbReference>
<feature type="binding site" evidence="9">
    <location>
        <begin position="324"/>
        <end position="328"/>
    </location>
    <ligand>
        <name>ATP</name>
        <dbReference type="ChEBI" id="CHEBI:30616"/>
    </ligand>
</feature>
<comment type="function">
    <text evidence="9">Catalyzes the formation of acetyl phosphate from acetate and ATP. Can also catalyze the reverse reaction.</text>
</comment>
<protein>
    <recommendedName>
        <fullName evidence="9">Acetate kinase</fullName>
        <ecNumber evidence="9">2.7.2.1</ecNumber>
    </recommendedName>
    <alternativeName>
        <fullName evidence="9">Acetokinase</fullName>
    </alternativeName>
</protein>
<dbReference type="SUPFAM" id="SSF53067">
    <property type="entry name" value="Actin-like ATPase domain"/>
    <property type="match status" value="2"/>
</dbReference>
<dbReference type="PROSITE" id="PS01075">
    <property type="entry name" value="ACETATE_KINASE_1"/>
    <property type="match status" value="1"/>
</dbReference>
<feature type="binding site" evidence="9">
    <location>
        <begin position="277"/>
        <end position="279"/>
    </location>
    <ligand>
        <name>ATP</name>
        <dbReference type="ChEBI" id="CHEBI:30616"/>
    </ligand>
</feature>
<evidence type="ECO:0000256" key="4">
    <source>
        <dbReference type="ARBA" id="ARBA00022723"/>
    </source>
</evidence>
<keyword evidence="3 9" id="KW-0808">Transferase</keyword>
<evidence type="ECO:0000256" key="6">
    <source>
        <dbReference type="ARBA" id="ARBA00022777"/>
    </source>
</evidence>
<feature type="site" description="Transition state stabilizer" evidence="9">
    <location>
        <position position="235"/>
    </location>
</feature>
<feature type="site" description="Transition state stabilizer" evidence="9">
    <location>
        <position position="174"/>
    </location>
</feature>
<keyword evidence="8 9" id="KW-0460">Magnesium</keyword>
<feature type="binding site" evidence="9">
    <location>
        <position position="6"/>
    </location>
    <ligand>
        <name>Mg(2+)</name>
        <dbReference type="ChEBI" id="CHEBI:18420"/>
    </ligand>
</feature>
<dbReference type="PANTHER" id="PTHR21060">
    <property type="entry name" value="ACETATE KINASE"/>
    <property type="match status" value="1"/>
</dbReference>
<dbReference type="PANTHER" id="PTHR21060:SF21">
    <property type="entry name" value="ACETATE KINASE"/>
    <property type="match status" value="1"/>
</dbReference>
<comment type="pathway">
    <text evidence="9">Metabolic intermediate biosynthesis; acetyl-CoA biosynthesis; acetyl-CoA from acetate: step 1/2.</text>
</comment>
<comment type="subcellular location">
    <subcellularLocation>
        <location evidence="9">Cytoplasm</location>
    </subcellularLocation>
</comment>
<feature type="binding site" evidence="9">
    <location>
        <position position="13"/>
    </location>
    <ligand>
        <name>ATP</name>
        <dbReference type="ChEBI" id="CHEBI:30616"/>
    </ligand>
</feature>
<comment type="cofactor">
    <cofactor evidence="9">
        <name>Mg(2+)</name>
        <dbReference type="ChEBI" id="CHEBI:18420"/>
    </cofactor>
    <cofactor evidence="9">
        <name>Mn(2+)</name>
        <dbReference type="ChEBI" id="CHEBI:29035"/>
    </cofactor>
    <text evidence="9">Mg(2+). Can also accept Mn(2+).</text>
</comment>
<dbReference type="InterPro" id="IPR004372">
    <property type="entry name" value="Ac/propionate_kinase"/>
</dbReference>
<dbReference type="PRINTS" id="PR00471">
    <property type="entry name" value="ACETATEKNASE"/>
</dbReference>
<evidence type="ECO:0000256" key="3">
    <source>
        <dbReference type="ARBA" id="ARBA00022679"/>
    </source>
</evidence>
<keyword evidence="12" id="KW-1185">Reference proteome</keyword>
<dbReference type="RefSeq" id="WP_282906160.1">
    <property type="nucleotide sequence ID" value="NZ_CP124855.1"/>
</dbReference>
<dbReference type="InterPro" id="IPR043129">
    <property type="entry name" value="ATPase_NBD"/>
</dbReference>
<reference evidence="11 12" key="1">
    <citation type="submission" date="2023-05" db="EMBL/GenBank/DDBJ databases">
        <title>Genomic insight into Chryseobacterium sp. wdc7 isolated forest soil (Gotjawal).</title>
        <authorList>
            <person name="Park S.-J."/>
        </authorList>
    </citation>
    <scope>NUCLEOTIDE SEQUENCE [LARGE SCALE GENOMIC DNA]</scope>
    <source>
        <strain evidence="12">wdc7</strain>
    </source>
</reference>
<dbReference type="NCBIfam" id="TIGR00016">
    <property type="entry name" value="ackA"/>
    <property type="match status" value="1"/>
</dbReference>
<dbReference type="GO" id="GO:0008776">
    <property type="term" value="F:acetate kinase activity"/>
    <property type="evidence" value="ECO:0007669"/>
    <property type="project" value="UniProtKB-EC"/>
</dbReference>
<evidence type="ECO:0000313" key="12">
    <source>
        <dbReference type="Proteomes" id="UP001241656"/>
    </source>
</evidence>
<feature type="binding site" evidence="9">
    <location>
        <begin position="202"/>
        <end position="206"/>
    </location>
    <ligand>
        <name>ATP</name>
        <dbReference type="ChEBI" id="CHEBI:30616"/>
    </ligand>
</feature>
<keyword evidence="2 9" id="KW-0963">Cytoplasm</keyword>
<keyword evidence="4 9" id="KW-0479">Metal-binding</keyword>
<proteinExistence type="inferred from homology"/>
<evidence type="ECO:0000256" key="7">
    <source>
        <dbReference type="ARBA" id="ARBA00022840"/>
    </source>
</evidence>
<evidence type="ECO:0000256" key="5">
    <source>
        <dbReference type="ARBA" id="ARBA00022741"/>
    </source>
</evidence>